<sequence length="132" mass="14342">MLGSSELRHMDMGCQALLLFSLLLWIPDARGAIVLTQSPASLSVSAGERVTMSCRASQGISSYLNWYQQKPGQAPRLLIRYASTLHDGIPSRFSGSGSGTDFSLTISSAEAEDVAVYYCQEYSSWSPTVLQL</sequence>
<keyword evidence="1" id="KW-0391">Immunity</keyword>
<dbReference type="Proteomes" id="UP000314987">
    <property type="component" value="Unassembled WGS sequence"/>
</dbReference>
<evidence type="ECO:0000259" key="5">
    <source>
        <dbReference type="PROSITE" id="PS50835"/>
    </source>
</evidence>
<accession>A0A4X2LCZ4</accession>
<dbReference type="SUPFAM" id="SSF48726">
    <property type="entry name" value="Immunoglobulin"/>
    <property type="match status" value="1"/>
</dbReference>
<dbReference type="STRING" id="29139.ENSVURP00010018882"/>
<evidence type="ECO:0000256" key="1">
    <source>
        <dbReference type="ARBA" id="ARBA00022859"/>
    </source>
</evidence>
<dbReference type="InterPro" id="IPR036179">
    <property type="entry name" value="Ig-like_dom_sf"/>
</dbReference>
<dbReference type="SMART" id="SM00406">
    <property type="entry name" value="IGv"/>
    <property type="match status" value="1"/>
</dbReference>
<organism evidence="6 7">
    <name type="scientific">Vombatus ursinus</name>
    <name type="common">Common wombat</name>
    <dbReference type="NCBI Taxonomy" id="29139"/>
    <lineage>
        <taxon>Eukaryota</taxon>
        <taxon>Metazoa</taxon>
        <taxon>Chordata</taxon>
        <taxon>Craniata</taxon>
        <taxon>Vertebrata</taxon>
        <taxon>Euteleostomi</taxon>
        <taxon>Mammalia</taxon>
        <taxon>Metatheria</taxon>
        <taxon>Diprotodontia</taxon>
        <taxon>Vombatidae</taxon>
        <taxon>Vombatus</taxon>
    </lineage>
</organism>
<dbReference type="GO" id="GO:0019814">
    <property type="term" value="C:immunoglobulin complex"/>
    <property type="evidence" value="ECO:0007669"/>
    <property type="project" value="UniProtKB-KW"/>
</dbReference>
<dbReference type="PANTHER" id="PTHR23267">
    <property type="entry name" value="IMMUNOGLOBULIN LIGHT CHAIN"/>
    <property type="match status" value="1"/>
</dbReference>
<dbReference type="PROSITE" id="PS50835">
    <property type="entry name" value="IG_LIKE"/>
    <property type="match status" value="1"/>
</dbReference>
<dbReference type="InterPro" id="IPR013783">
    <property type="entry name" value="Ig-like_fold"/>
</dbReference>
<dbReference type="InterPro" id="IPR007110">
    <property type="entry name" value="Ig-like_dom"/>
</dbReference>
<name>A0A4X2LCZ4_VOMUR</name>
<evidence type="ECO:0000313" key="6">
    <source>
        <dbReference type="Ensembl" id="ENSVURP00010018882.1"/>
    </source>
</evidence>
<keyword evidence="2" id="KW-1064">Adaptive immunity</keyword>
<feature type="chain" id="PRO_5021356039" description="Ig-like domain-containing protein" evidence="4">
    <location>
        <begin position="32"/>
        <end position="132"/>
    </location>
</feature>
<evidence type="ECO:0000313" key="7">
    <source>
        <dbReference type="Proteomes" id="UP000314987"/>
    </source>
</evidence>
<dbReference type="AlphaFoldDB" id="A0A4X2LCZ4"/>
<keyword evidence="7" id="KW-1185">Reference proteome</keyword>
<dbReference type="SMART" id="SM00409">
    <property type="entry name" value="IG"/>
    <property type="match status" value="1"/>
</dbReference>
<protein>
    <recommendedName>
        <fullName evidence="5">Ig-like domain-containing protein</fullName>
    </recommendedName>
</protein>
<dbReference type="InterPro" id="IPR050150">
    <property type="entry name" value="IgV_Light_Chain"/>
</dbReference>
<feature type="domain" description="Ig-like" evidence="5">
    <location>
        <begin position="27"/>
        <end position="120"/>
    </location>
</feature>
<evidence type="ECO:0000256" key="2">
    <source>
        <dbReference type="ARBA" id="ARBA00023130"/>
    </source>
</evidence>
<dbReference type="Gene3D" id="2.60.40.10">
    <property type="entry name" value="Immunoglobulins"/>
    <property type="match status" value="1"/>
</dbReference>
<dbReference type="Pfam" id="PF07686">
    <property type="entry name" value="V-set"/>
    <property type="match status" value="1"/>
</dbReference>
<dbReference type="OMA" id="YYCQKYS"/>
<keyword evidence="4" id="KW-0732">Signal</keyword>
<dbReference type="GO" id="GO:0002250">
    <property type="term" value="P:adaptive immune response"/>
    <property type="evidence" value="ECO:0007669"/>
    <property type="project" value="UniProtKB-KW"/>
</dbReference>
<dbReference type="CDD" id="cd04980">
    <property type="entry name" value="IgV_L_kappa"/>
    <property type="match status" value="1"/>
</dbReference>
<reference evidence="7" key="1">
    <citation type="submission" date="2018-12" db="EMBL/GenBank/DDBJ databases">
        <authorList>
            <person name="Yazar S."/>
        </authorList>
    </citation>
    <scope>NUCLEOTIDE SEQUENCE [LARGE SCALE GENOMIC DNA]</scope>
</reference>
<dbReference type="InterPro" id="IPR013106">
    <property type="entry name" value="Ig_V-set"/>
</dbReference>
<reference evidence="6" key="2">
    <citation type="submission" date="2025-08" db="UniProtKB">
        <authorList>
            <consortium name="Ensembl"/>
        </authorList>
    </citation>
    <scope>IDENTIFICATION</scope>
</reference>
<dbReference type="InterPro" id="IPR003599">
    <property type="entry name" value="Ig_sub"/>
</dbReference>
<dbReference type="GO" id="GO:0005576">
    <property type="term" value="C:extracellular region"/>
    <property type="evidence" value="ECO:0007669"/>
    <property type="project" value="UniProtKB-ARBA"/>
</dbReference>
<keyword evidence="3" id="KW-1280">Immunoglobulin</keyword>
<feature type="signal peptide" evidence="4">
    <location>
        <begin position="1"/>
        <end position="31"/>
    </location>
</feature>
<reference evidence="6" key="3">
    <citation type="submission" date="2025-09" db="UniProtKB">
        <authorList>
            <consortium name="Ensembl"/>
        </authorList>
    </citation>
    <scope>IDENTIFICATION</scope>
</reference>
<dbReference type="GeneTree" id="ENSGT00940000154413"/>
<dbReference type="Ensembl" id="ENSVURT00010021476.1">
    <property type="protein sequence ID" value="ENSVURP00010018882.1"/>
    <property type="gene ID" value="ENSVURG00010014382.1"/>
</dbReference>
<dbReference type="GO" id="GO:0016020">
    <property type="term" value="C:membrane"/>
    <property type="evidence" value="ECO:0007669"/>
    <property type="project" value="UniProtKB-ARBA"/>
</dbReference>
<dbReference type="FunFam" id="2.60.40.10:FF:000212">
    <property type="entry name" value="Immunoglobulin kappa chain variable 12-38"/>
    <property type="match status" value="1"/>
</dbReference>
<evidence type="ECO:0000256" key="4">
    <source>
        <dbReference type="SAM" id="SignalP"/>
    </source>
</evidence>
<evidence type="ECO:0000256" key="3">
    <source>
        <dbReference type="ARBA" id="ARBA00043265"/>
    </source>
</evidence>
<proteinExistence type="predicted"/>